<dbReference type="GeneID" id="93617477"/>
<dbReference type="Proteomes" id="UP000009138">
    <property type="component" value="Unassembled WGS sequence"/>
</dbReference>
<evidence type="ECO:0000313" key="2">
    <source>
        <dbReference type="Proteomes" id="UP000009138"/>
    </source>
</evidence>
<accession>I1CBH1</accession>
<dbReference type="InParanoid" id="I1CBH1"/>
<organism evidence="1 2">
    <name type="scientific">Rhizopus delemar (strain RA 99-880 / ATCC MYA-4621 / FGSC 9543 / NRRL 43880)</name>
    <name type="common">Mucormycosis agent</name>
    <name type="synonym">Rhizopus arrhizus var. delemar</name>
    <dbReference type="NCBI Taxonomy" id="246409"/>
    <lineage>
        <taxon>Eukaryota</taxon>
        <taxon>Fungi</taxon>
        <taxon>Fungi incertae sedis</taxon>
        <taxon>Mucoromycota</taxon>
        <taxon>Mucoromycotina</taxon>
        <taxon>Mucoromycetes</taxon>
        <taxon>Mucorales</taxon>
        <taxon>Mucorineae</taxon>
        <taxon>Rhizopodaceae</taxon>
        <taxon>Rhizopus</taxon>
    </lineage>
</organism>
<sequence>MPVRHVCVQNKVLLCQGTELPVVLCLKLA</sequence>
<dbReference type="VEuPathDB" id="FungiDB:RO3G_10511"/>
<name>I1CBH1_RHIO9</name>
<proteinExistence type="predicted"/>
<protein>
    <submittedName>
        <fullName evidence="1">Uncharacterized protein</fullName>
    </submittedName>
</protein>
<gene>
    <name evidence="1" type="ORF">RO3G_10511</name>
</gene>
<keyword evidence="2" id="KW-1185">Reference proteome</keyword>
<dbReference type="RefSeq" id="XP_067521197.1">
    <property type="nucleotide sequence ID" value="XM_067665096.1"/>
</dbReference>
<reference evidence="1 2" key="1">
    <citation type="journal article" date="2009" name="PLoS Genet.">
        <title>Genomic analysis of the basal lineage fungus Rhizopus oryzae reveals a whole-genome duplication.</title>
        <authorList>
            <person name="Ma L.-J."/>
            <person name="Ibrahim A.S."/>
            <person name="Skory C."/>
            <person name="Grabherr M.G."/>
            <person name="Burger G."/>
            <person name="Butler M."/>
            <person name="Elias M."/>
            <person name="Idnurm A."/>
            <person name="Lang B.F."/>
            <person name="Sone T."/>
            <person name="Abe A."/>
            <person name="Calvo S.E."/>
            <person name="Corrochano L.M."/>
            <person name="Engels R."/>
            <person name="Fu J."/>
            <person name="Hansberg W."/>
            <person name="Kim J.-M."/>
            <person name="Kodira C.D."/>
            <person name="Koehrsen M.J."/>
            <person name="Liu B."/>
            <person name="Miranda-Saavedra D."/>
            <person name="O'Leary S."/>
            <person name="Ortiz-Castellanos L."/>
            <person name="Poulter R."/>
            <person name="Rodriguez-Romero J."/>
            <person name="Ruiz-Herrera J."/>
            <person name="Shen Y.-Q."/>
            <person name="Zeng Q."/>
            <person name="Galagan J."/>
            <person name="Birren B.W."/>
            <person name="Cuomo C.A."/>
            <person name="Wickes B.L."/>
        </authorList>
    </citation>
    <scope>NUCLEOTIDE SEQUENCE [LARGE SCALE GENOMIC DNA]</scope>
    <source>
        <strain evidence="2">RA 99-880 / ATCC MYA-4621 / FGSC 9543 / NRRL 43880</strain>
    </source>
</reference>
<dbReference type="AlphaFoldDB" id="I1CBH1"/>
<dbReference type="EMBL" id="CH476739">
    <property type="protein sequence ID" value="EIE85801.1"/>
    <property type="molecule type" value="Genomic_DNA"/>
</dbReference>
<evidence type="ECO:0000313" key="1">
    <source>
        <dbReference type="EMBL" id="EIE85801.1"/>
    </source>
</evidence>